<dbReference type="STRING" id="713588.SAMN05421789_103141"/>
<dbReference type="RefSeq" id="WP_317043734.1">
    <property type="nucleotide sequence ID" value="NZ_FTOI01000003.1"/>
</dbReference>
<evidence type="ECO:0008006" key="3">
    <source>
        <dbReference type="Google" id="ProtNLM"/>
    </source>
</evidence>
<keyword evidence="2" id="KW-1185">Reference proteome</keyword>
<organism evidence="1 2">
    <name type="scientific">Kaistella chaponensis</name>
    <dbReference type="NCBI Taxonomy" id="713588"/>
    <lineage>
        <taxon>Bacteria</taxon>
        <taxon>Pseudomonadati</taxon>
        <taxon>Bacteroidota</taxon>
        <taxon>Flavobacteriia</taxon>
        <taxon>Flavobacteriales</taxon>
        <taxon>Weeksellaceae</taxon>
        <taxon>Chryseobacterium group</taxon>
        <taxon>Kaistella</taxon>
    </lineage>
</organism>
<accession>A0A1N7KD98</accession>
<evidence type="ECO:0000313" key="2">
    <source>
        <dbReference type="Proteomes" id="UP000185839"/>
    </source>
</evidence>
<dbReference type="Proteomes" id="UP000185839">
    <property type="component" value="Unassembled WGS sequence"/>
</dbReference>
<protein>
    <recommendedName>
        <fullName evidence="3">T9SS C-terminal target domain-containing protein</fullName>
    </recommendedName>
</protein>
<reference evidence="2" key="1">
    <citation type="submission" date="2017-01" db="EMBL/GenBank/DDBJ databases">
        <authorList>
            <person name="Varghese N."/>
            <person name="Submissions S."/>
        </authorList>
    </citation>
    <scope>NUCLEOTIDE SEQUENCE [LARGE SCALE GENOMIC DNA]</scope>
    <source>
        <strain evidence="2">DSM 23145</strain>
    </source>
</reference>
<proteinExistence type="predicted"/>
<name>A0A1N7KD98_9FLAO</name>
<dbReference type="AlphaFoldDB" id="A0A1N7KD98"/>
<sequence length="295" mass="33340">MMTKLHLFFGLLISLSFSAQKENQWLKLNRFEVAVLSDSLKENSGLKFYNHRLLTINDSGNSSEIFEIDTTSGKIKDIFKTQLKNGDWEAITSDSASVFVGDFGNNAGTRKDLKIHKILFSSLQKPSNSISTQEIPFYYPEQTEFTSKNLSNNFDAEAMVFLNGKIHIFTKEWESKSTTHYIVDPNVSGNQGAKKSETFHTGFVVTDASYFEKKLYLIGYTKNAEVFLSIFEETDSGIFFSQKPRKYFLGSAFSIGQIEGIAVDEDGVYISGEVFTSPLGRSKQRLYFIPSLKLK</sequence>
<gene>
    <name evidence="1" type="ORF">SAMN05421789_103141</name>
</gene>
<dbReference type="EMBL" id="FTOI01000003">
    <property type="protein sequence ID" value="SIS59551.1"/>
    <property type="molecule type" value="Genomic_DNA"/>
</dbReference>
<evidence type="ECO:0000313" key="1">
    <source>
        <dbReference type="EMBL" id="SIS59551.1"/>
    </source>
</evidence>